<evidence type="ECO:0000256" key="7">
    <source>
        <dbReference type="ARBA" id="ARBA00023186"/>
    </source>
</evidence>
<organism evidence="9 10">
    <name type="scientific">Monilinia laxa</name>
    <name type="common">Brown rot fungus</name>
    <name type="synonym">Sclerotinia laxa</name>
    <dbReference type="NCBI Taxonomy" id="61186"/>
    <lineage>
        <taxon>Eukaryota</taxon>
        <taxon>Fungi</taxon>
        <taxon>Dikarya</taxon>
        <taxon>Ascomycota</taxon>
        <taxon>Pezizomycotina</taxon>
        <taxon>Leotiomycetes</taxon>
        <taxon>Helotiales</taxon>
        <taxon>Sclerotiniaceae</taxon>
        <taxon>Monilinia</taxon>
    </lineage>
</organism>
<dbReference type="InterPro" id="IPR050435">
    <property type="entry name" value="MZM1/LYRM7"/>
</dbReference>
<comment type="caution">
    <text evidence="9">The sequence shown here is derived from an EMBL/GenBank/DDBJ whole genome shotgun (WGS) entry which is preliminary data.</text>
</comment>
<evidence type="ECO:0000256" key="2">
    <source>
        <dbReference type="ARBA" id="ARBA00009949"/>
    </source>
</evidence>
<comment type="subunit">
    <text evidence="3">Interacts with RIP1.</text>
</comment>
<dbReference type="InterPro" id="IPR045298">
    <property type="entry name" value="Complex1_LYR_LYRM7"/>
</dbReference>
<dbReference type="EMBL" id="VIGI01000009">
    <property type="protein sequence ID" value="KAB8296332.1"/>
    <property type="molecule type" value="Genomic_DNA"/>
</dbReference>
<comment type="function">
    <text evidence="8">Assembly factor required for Rieske Fe-S protein RIP1 incorporation into the cytochrome b-c1 (CIII) complex. Functions as a chaperone, binding to this subunit within the mitochondrial matrix and stabilizing it prior to its translocation and insertion into the late CIII dimeric intermediate within the mitochondrial inner membrane. Modulates the mitochondrial matrix zinc pool.</text>
</comment>
<gene>
    <name evidence="9" type="ORF">EYC80_009097</name>
</gene>
<accession>A0A5N6K2J1</accession>
<evidence type="ECO:0000256" key="5">
    <source>
        <dbReference type="ARBA" id="ARBA00022946"/>
    </source>
</evidence>
<evidence type="ECO:0000313" key="9">
    <source>
        <dbReference type="EMBL" id="KAB8296332.1"/>
    </source>
</evidence>
<evidence type="ECO:0000256" key="4">
    <source>
        <dbReference type="ARBA" id="ARBA00015108"/>
    </source>
</evidence>
<evidence type="ECO:0000256" key="1">
    <source>
        <dbReference type="ARBA" id="ARBA00004305"/>
    </source>
</evidence>
<dbReference type="CDD" id="cd20267">
    <property type="entry name" value="Complex1_LYR_LYRM7"/>
    <property type="match status" value="1"/>
</dbReference>
<keyword evidence="10" id="KW-1185">Reference proteome</keyword>
<sequence>MRKGFPPNSQPGSLYLYRNSASTELSYLPTLFPALSPIPSTAVKVSQAQSQTSENMALAAYRHLLRATRIAFNEDINVLTSARKQARSTFLTNRSLTPESPESIAAITHAEDVAKFLLRNVVQGQKTEGDEKYKLNIHEHTERGDNDTIKMPNGKKVTIDGKTLKSVQKWGHRVCPYMDFSHADQQETSEVYSYCDHIGQHCHYMHCISRHTKRALHSNPYP</sequence>
<protein>
    <recommendedName>
        <fullName evidence="4">Mitochondrial zinc maintenance protein 1, mitochondrial</fullName>
    </recommendedName>
</protein>
<keyword evidence="7" id="KW-0143">Chaperone</keyword>
<dbReference type="GO" id="GO:0044183">
    <property type="term" value="F:protein folding chaperone"/>
    <property type="evidence" value="ECO:0007669"/>
    <property type="project" value="TreeGrafter"/>
</dbReference>
<comment type="subcellular location">
    <subcellularLocation>
        <location evidence="1">Mitochondrion matrix</location>
    </subcellularLocation>
</comment>
<keyword evidence="5" id="KW-0809">Transit peptide</keyword>
<name>A0A5N6K2J1_MONLA</name>
<dbReference type="PANTHER" id="PTHR46749">
    <property type="entry name" value="COMPLEX III ASSEMBLY FACTOR LYRM7"/>
    <property type="match status" value="1"/>
</dbReference>
<dbReference type="AlphaFoldDB" id="A0A5N6K2J1"/>
<evidence type="ECO:0000256" key="8">
    <source>
        <dbReference type="ARBA" id="ARBA00025268"/>
    </source>
</evidence>
<reference evidence="9 10" key="1">
    <citation type="submission" date="2019-06" db="EMBL/GenBank/DDBJ databases">
        <title>Genome Sequence of the Brown Rot Fungal Pathogen Monilinia laxa.</title>
        <authorList>
            <person name="De Miccolis Angelini R.M."/>
            <person name="Landi L."/>
            <person name="Abate D."/>
            <person name="Pollastro S."/>
            <person name="Romanazzi G."/>
            <person name="Faretra F."/>
        </authorList>
    </citation>
    <scope>NUCLEOTIDE SEQUENCE [LARGE SCALE GENOMIC DNA]</scope>
    <source>
        <strain evidence="9 10">Mlax316</strain>
    </source>
</reference>
<dbReference type="OrthoDB" id="529194at2759"/>
<evidence type="ECO:0000256" key="3">
    <source>
        <dbReference type="ARBA" id="ARBA00011589"/>
    </source>
</evidence>
<dbReference type="PANTHER" id="PTHR46749:SF1">
    <property type="entry name" value="COMPLEX III ASSEMBLY FACTOR LYRM7"/>
    <property type="match status" value="1"/>
</dbReference>
<evidence type="ECO:0000313" key="10">
    <source>
        <dbReference type="Proteomes" id="UP000326757"/>
    </source>
</evidence>
<dbReference type="GO" id="GO:0005759">
    <property type="term" value="C:mitochondrial matrix"/>
    <property type="evidence" value="ECO:0007669"/>
    <property type="project" value="UniProtKB-SubCell"/>
</dbReference>
<comment type="similarity">
    <text evidence="2">Belongs to the complex I LYR family. MZM1 subfamily.</text>
</comment>
<dbReference type="Proteomes" id="UP000326757">
    <property type="component" value="Unassembled WGS sequence"/>
</dbReference>
<evidence type="ECO:0000256" key="6">
    <source>
        <dbReference type="ARBA" id="ARBA00023128"/>
    </source>
</evidence>
<dbReference type="GO" id="GO:0034551">
    <property type="term" value="P:mitochondrial respiratory chain complex III assembly"/>
    <property type="evidence" value="ECO:0007669"/>
    <property type="project" value="InterPro"/>
</dbReference>
<keyword evidence="6" id="KW-0496">Mitochondrion</keyword>
<proteinExistence type="inferred from homology"/>